<dbReference type="SUPFAM" id="SSF69618">
    <property type="entry name" value="HemD-like"/>
    <property type="match status" value="1"/>
</dbReference>
<sequence>MSNKTVILLKNPSTPSDPYHDLLLSKSYNPHFIPLLHHEHKDRAQTIAYLTSKQFLEDTSHFIITSQRAVEMLRECIDAISDNDQGSRTISKILAKVGYTVGPATFNILKQVGFDDVRGGIDAGNGSKLADLIMDEVTPETKVVFFTGEVRKDIIPRKLIDVGKFSQFEEFVMYKTCERDDIVDKFNGIVEGDGVSSGWIVFFSPQGTKDIVEYLKRPRNTGEKRWKLASIGPTTKEYLLSHGLTPDTIAAKPNAASLVEGILKCD</sequence>
<dbReference type="GO" id="GO:0006780">
    <property type="term" value="P:uroporphyrinogen III biosynthetic process"/>
    <property type="evidence" value="ECO:0007669"/>
    <property type="project" value="InterPro"/>
</dbReference>
<reference evidence="2 3" key="1">
    <citation type="submission" date="2020-12" db="EMBL/GenBank/DDBJ databases">
        <title>Effect of drift, selection, and recombination on the evolution of hybrid genomes in Candida yeast pathogens.</title>
        <authorList>
            <person name="Mixao V."/>
            <person name="Ksiezopolska E."/>
            <person name="Saus E."/>
            <person name="Boekhout T."/>
            <person name="Gacser A."/>
            <person name="Gabaldon T."/>
        </authorList>
    </citation>
    <scope>NUCLEOTIDE SEQUENCE [LARGE SCALE GENOMIC DNA]</scope>
    <source>
        <strain evidence="2 3">BP57</strain>
    </source>
</reference>
<dbReference type="CDD" id="cd06578">
    <property type="entry name" value="HemD"/>
    <property type="match status" value="1"/>
</dbReference>
<dbReference type="RefSeq" id="XP_067548357.1">
    <property type="nucleotide sequence ID" value="XM_067691927.1"/>
</dbReference>
<comment type="caution">
    <text evidence="2">The sequence shown here is derived from an EMBL/GenBank/DDBJ whole genome shotgun (WGS) entry which is preliminary data.</text>
</comment>
<dbReference type="Gene3D" id="3.40.50.10090">
    <property type="match status" value="2"/>
</dbReference>
<dbReference type="GO" id="GO:0004852">
    <property type="term" value="F:uroporphyrinogen-III synthase activity"/>
    <property type="evidence" value="ECO:0007669"/>
    <property type="project" value="InterPro"/>
</dbReference>
<gene>
    <name evidence="2" type="ORF">I9W82_003008</name>
</gene>
<protein>
    <submittedName>
        <fullName evidence="2">HEM4</fullName>
    </submittedName>
</protein>
<dbReference type="PANTHER" id="PTHR12390">
    <property type="entry name" value="UROPORPHYRINOGEN III SYNTHASE"/>
    <property type="match status" value="1"/>
</dbReference>
<dbReference type="GO" id="GO:0005829">
    <property type="term" value="C:cytosol"/>
    <property type="evidence" value="ECO:0007669"/>
    <property type="project" value="TreeGrafter"/>
</dbReference>
<evidence type="ECO:0000313" key="2">
    <source>
        <dbReference type="EMBL" id="KAG5419241.1"/>
    </source>
</evidence>
<dbReference type="InterPro" id="IPR039793">
    <property type="entry name" value="UROS/Hem4"/>
</dbReference>
<evidence type="ECO:0000313" key="3">
    <source>
        <dbReference type="Proteomes" id="UP000669133"/>
    </source>
</evidence>
<keyword evidence="3" id="KW-1185">Reference proteome</keyword>
<dbReference type="InterPro" id="IPR036108">
    <property type="entry name" value="4pyrrol_syn_uPrphyn_synt_sf"/>
</dbReference>
<dbReference type="InterPro" id="IPR003754">
    <property type="entry name" value="4pyrrol_synth_uPrphyn_synth"/>
</dbReference>
<dbReference type="GO" id="GO:0006782">
    <property type="term" value="P:protoporphyrinogen IX biosynthetic process"/>
    <property type="evidence" value="ECO:0007669"/>
    <property type="project" value="UniProtKB-UniPathway"/>
</dbReference>
<name>A0A8H8DCX2_9ASCO</name>
<organism evidence="2 3">
    <name type="scientific">Candida metapsilosis</name>
    <dbReference type="NCBI Taxonomy" id="273372"/>
    <lineage>
        <taxon>Eukaryota</taxon>
        <taxon>Fungi</taxon>
        <taxon>Dikarya</taxon>
        <taxon>Ascomycota</taxon>
        <taxon>Saccharomycotina</taxon>
        <taxon>Pichiomycetes</taxon>
        <taxon>Debaryomycetaceae</taxon>
        <taxon>Candida/Lodderomyces clade</taxon>
        <taxon>Candida</taxon>
    </lineage>
</organism>
<dbReference type="EMBL" id="JAEOAQ010000003">
    <property type="protein sequence ID" value="KAG5419241.1"/>
    <property type="molecule type" value="Genomic_DNA"/>
</dbReference>
<dbReference type="GeneID" id="93651637"/>
<dbReference type="OrthoDB" id="5595751at2759"/>
<accession>A0A8H8DCX2</accession>
<dbReference type="Pfam" id="PF02602">
    <property type="entry name" value="HEM4"/>
    <property type="match status" value="1"/>
</dbReference>
<proteinExistence type="predicted"/>
<dbReference type="Proteomes" id="UP000669133">
    <property type="component" value="Unassembled WGS sequence"/>
</dbReference>
<dbReference type="AlphaFoldDB" id="A0A8H8DCX2"/>
<dbReference type="PANTHER" id="PTHR12390:SF0">
    <property type="entry name" value="UROPORPHYRINOGEN-III SYNTHASE"/>
    <property type="match status" value="1"/>
</dbReference>
<evidence type="ECO:0000259" key="1">
    <source>
        <dbReference type="Pfam" id="PF02602"/>
    </source>
</evidence>
<dbReference type="UniPathway" id="UPA00251">
    <property type="reaction ID" value="UER00320"/>
</dbReference>
<feature type="domain" description="Tetrapyrrole biosynthesis uroporphyrinogen III synthase" evidence="1">
    <location>
        <begin position="19"/>
        <end position="260"/>
    </location>
</feature>